<dbReference type="PROSITE" id="PS50531">
    <property type="entry name" value="HTH_IS21"/>
    <property type="match status" value="1"/>
</dbReference>
<dbReference type="Proteomes" id="UP000306808">
    <property type="component" value="Unassembled WGS sequence"/>
</dbReference>
<dbReference type="EMBL" id="SUME01000021">
    <property type="protein sequence ID" value="TJZ49307.1"/>
    <property type="molecule type" value="Genomic_DNA"/>
</dbReference>
<dbReference type="InterPro" id="IPR036397">
    <property type="entry name" value="RNaseH_sf"/>
</dbReference>
<dbReference type="InterPro" id="IPR001584">
    <property type="entry name" value="Integrase_cat-core"/>
</dbReference>
<dbReference type="PROSITE" id="PS50994">
    <property type="entry name" value="INTEGRASE"/>
    <property type="match status" value="1"/>
</dbReference>
<keyword evidence="2" id="KW-0815">Transposition</keyword>
<dbReference type="OrthoDB" id="3193769at2"/>
<dbReference type="GO" id="GO:0006310">
    <property type="term" value="P:DNA recombination"/>
    <property type="evidence" value="ECO:0007669"/>
    <property type="project" value="UniProtKB-KW"/>
</dbReference>
<organism evidence="7 8">
    <name type="scientific">Sphingobacterium olei</name>
    <dbReference type="NCBI Taxonomy" id="2571155"/>
    <lineage>
        <taxon>Bacteria</taxon>
        <taxon>Pseudomonadati</taxon>
        <taxon>Bacteroidota</taxon>
        <taxon>Sphingobacteriia</taxon>
        <taxon>Sphingobacteriales</taxon>
        <taxon>Sphingobacteriaceae</taxon>
        <taxon>Sphingobacterium</taxon>
    </lineage>
</organism>
<feature type="domain" description="Integrase catalytic" evidence="6">
    <location>
        <begin position="129"/>
        <end position="305"/>
    </location>
</feature>
<name>A0A4U0N698_9SPHI</name>
<proteinExistence type="inferred from homology"/>
<evidence type="ECO:0000256" key="4">
    <source>
        <dbReference type="ARBA" id="ARBA00023172"/>
    </source>
</evidence>
<feature type="domain" description="HTH IS21-type" evidence="5">
    <location>
        <begin position="9"/>
        <end position="74"/>
    </location>
</feature>
<dbReference type="AlphaFoldDB" id="A0A4U0N698"/>
<evidence type="ECO:0000313" key="8">
    <source>
        <dbReference type="Proteomes" id="UP000306808"/>
    </source>
</evidence>
<dbReference type="PANTHER" id="PTHR35004:SF6">
    <property type="entry name" value="TRANSPOSASE"/>
    <property type="match status" value="1"/>
</dbReference>
<dbReference type="NCBIfam" id="NF033546">
    <property type="entry name" value="transpos_IS21"/>
    <property type="match status" value="1"/>
</dbReference>
<reference evidence="7 8" key="1">
    <citation type="submission" date="2019-04" db="EMBL/GenBank/DDBJ databases">
        <title>Sphingobacterium olei sp. nov., isolated from oil-contaminated soil.</title>
        <authorList>
            <person name="Liu B."/>
        </authorList>
    </citation>
    <scope>NUCLEOTIDE SEQUENCE [LARGE SCALE GENOMIC DNA]</scope>
    <source>
        <strain evidence="7 8">HAL-9</strain>
    </source>
</reference>
<dbReference type="InterPro" id="IPR017894">
    <property type="entry name" value="HTH_IS21_transposase_type"/>
</dbReference>
<dbReference type="GO" id="GO:0015074">
    <property type="term" value="P:DNA integration"/>
    <property type="evidence" value="ECO:0007669"/>
    <property type="project" value="InterPro"/>
</dbReference>
<evidence type="ECO:0000256" key="1">
    <source>
        <dbReference type="ARBA" id="ARBA00009277"/>
    </source>
</evidence>
<keyword evidence="3" id="KW-0238">DNA-binding</keyword>
<sequence length="521" mass="60627">MNYYLSKLMTYHEVHKMYREGSSIRKISDHLGLNWRTVKKLLSKDDRSYQKELEAPSSKKKLLDPYRDFVKEKLSLYNDTSAAQMSDWLKEHYPDFPDVSPKTVFNFVQGIRMEFSIPKEANGRDFQMVPELPYGEQAQVDFGFYNMTTTQNRQKKVQFFTFILSRSRYKFVLFSDVPFTTAMVISAHEQAFSFISGLPREIVYDQDRLFMVSENLGDIVLTAEFSSYVRDRGIKLHFCRRSDPQSKGKVENVVKYVKQNFLYNRPYRDLDTLNDECRAWLFRTANNLPHGTTKLVPQQELAREQLFLEMWYEIAPRIPIKKLYAVHKDNKVSYRGNFYSVPIGTYNAGTVKVQLIEHGGKLLVSDLSGKEICTHDLCSLKGKKVILRSHGRDMEPRIAETVDRVSALFEDPGKAKQWILAIKLHKKRYIRDQLQMVERTVKDNSAAQISRALDYVHANNILSATDFKAYLEYIRSEKKQEPELDTKIIRLNPLDGNSSTQLDIEPQKSDLGDYEVLFGNN</sequence>
<dbReference type="SUPFAM" id="SSF53098">
    <property type="entry name" value="Ribonuclease H-like"/>
    <property type="match status" value="1"/>
</dbReference>
<dbReference type="GO" id="GO:0032196">
    <property type="term" value="P:transposition"/>
    <property type="evidence" value="ECO:0007669"/>
    <property type="project" value="UniProtKB-KW"/>
</dbReference>
<evidence type="ECO:0000256" key="3">
    <source>
        <dbReference type="ARBA" id="ARBA00023125"/>
    </source>
</evidence>
<evidence type="ECO:0000313" key="7">
    <source>
        <dbReference type="EMBL" id="TJZ49307.1"/>
    </source>
</evidence>
<comment type="caution">
    <text evidence="7">The sequence shown here is derived from an EMBL/GenBank/DDBJ whole genome shotgun (WGS) entry which is preliminary data.</text>
</comment>
<keyword evidence="4" id="KW-0233">DNA recombination</keyword>
<keyword evidence="8" id="KW-1185">Reference proteome</keyword>
<dbReference type="GO" id="GO:0003677">
    <property type="term" value="F:DNA binding"/>
    <property type="evidence" value="ECO:0007669"/>
    <property type="project" value="UniProtKB-KW"/>
</dbReference>
<evidence type="ECO:0000259" key="5">
    <source>
        <dbReference type="PROSITE" id="PS50531"/>
    </source>
</evidence>
<evidence type="ECO:0000256" key="2">
    <source>
        <dbReference type="ARBA" id="ARBA00022578"/>
    </source>
</evidence>
<dbReference type="InterPro" id="IPR012337">
    <property type="entry name" value="RNaseH-like_sf"/>
</dbReference>
<gene>
    <name evidence="7" type="ORF">FAZ15_22355</name>
</gene>
<protein>
    <submittedName>
        <fullName evidence="7">IS21 family transposase</fullName>
    </submittedName>
</protein>
<comment type="similarity">
    <text evidence="1">Belongs to the transposase IS21/IS408/IS1162 family.</text>
</comment>
<dbReference type="Gene3D" id="3.30.420.10">
    <property type="entry name" value="Ribonuclease H-like superfamily/Ribonuclease H"/>
    <property type="match status" value="1"/>
</dbReference>
<dbReference type="PANTHER" id="PTHR35004">
    <property type="entry name" value="TRANSPOSASE RV3428C-RELATED"/>
    <property type="match status" value="1"/>
</dbReference>
<accession>A0A4U0N698</accession>
<evidence type="ECO:0000259" key="6">
    <source>
        <dbReference type="PROSITE" id="PS50994"/>
    </source>
</evidence>